<evidence type="ECO:0000313" key="1">
    <source>
        <dbReference type="EMBL" id="SJL00047.1"/>
    </source>
</evidence>
<dbReference type="OMA" id="LWIIELH"/>
<evidence type="ECO:0000313" key="2">
    <source>
        <dbReference type="Proteomes" id="UP000219338"/>
    </source>
</evidence>
<dbReference type="AlphaFoldDB" id="A0A284QUC2"/>
<accession>A0A284QUC2</accession>
<dbReference type="CDD" id="cd06558">
    <property type="entry name" value="crotonase-like"/>
    <property type="match status" value="1"/>
</dbReference>
<dbReference type="SUPFAM" id="SSF52096">
    <property type="entry name" value="ClpP/crotonase"/>
    <property type="match status" value="1"/>
</dbReference>
<dbReference type="EMBL" id="FUEG01000002">
    <property type="protein sequence ID" value="SJL00047.1"/>
    <property type="molecule type" value="Genomic_DNA"/>
</dbReference>
<dbReference type="PANTHER" id="PTHR11941">
    <property type="entry name" value="ENOYL-COA HYDRATASE-RELATED"/>
    <property type="match status" value="1"/>
</dbReference>
<dbReference type="Proteomes" id="UP000219338">
    <property type="component" value="Unassembled WGS sequence"/>
</dbReference>
<dbReference type="GO" id="GO:0005777">
    <property type="term" value="C:peroxisome"/>
    <property type="evidence" value="ECO:0007669"/>
    <property type="project" value="TreeGrafter"/>
</dbReference>
<keyword evidence="2" id="KW-1185">Reference proteome</keyword>
<dbReference type="InterPro" id="IPR029045">
    <property type="entry name" value="ClpP/crotonase-like_dom_sf"/>
</dbReference>
<dbReference type="PANTHER" id="PTHR11941:SF75">
    <property type="entry name" value="ENOYL-COA HYDRATASE_ISOMERASE FAMILY PROTEIN"/>
    <property type="match status" value="1"/>
</dbReference>
<dbReference type="InterPro" id="IPR001753">
    <property type="entry name" value="Enoyl-CoA_hydra/iso"/>
</dbReference>
<organism evidence="1 2">
    <name type="scientific">Armillaria ostoyae</name>
    <name type="common">Armillaria root rot fungus</name>
    <dbReference type="NCBI Taxonomy" id="47428"/>
    <lineage>
        <taxon>Eukaryota</taxon>
        <taxon>Fungi</taxon>
        <taxon>Dikarya</taxon>
        <taxon>Basidiomycota</taxon>
        <taxon>Agaricomycotina</taxon>
        <taxon>Agaricomycetes</taxon>
        <taxon>Agaricomycetidae</taxon>
        <taxon>Agaricales</taxon>
        <taxon>Marasmiineae</taxon>
        <taxon>Physalacriaceae</taxon>
        <taxon>Armillaria</taxon>
    </lineage>
</organism>
<dbReference type="GO" id="GO:0004165">
    <property type="term" value="F:delta(3)-delta(2)-enoyl-CoA isomerase activity"/>
    <property type="evidence" value="ECO:0007669"/>
    <property type="project" value="TreeGrafter"/>
</dbReference>
<name>A0A284QUC2_ARMOS</name>
<sequence>MTYPLSLPAHGPLITLTHPNESLWIIELHHSNDNRLTLEMVDYGIKPALDAVERDWREQWRTAQQNKDTEGAKGALIFVGARNQDKFFSNGLDYPSVVANLNFFPVTYNPLLARLLTFPIPTIAAINGHCFAGSMMLALACDYRVMTDGSKRRAWMCMNEVLFGAIWPLSFAAILRAKIGDGRLHRKIALEGHKFTPKEALEAGLVDHIVAGNTADVLAKAEEVARTNSVNARHGVWGLIKADLYRDTLEMMQQHSRPMNPQLDDAAARSRL</sequence>
<protein>
    <recommendedName>
        <fullName evidence="3">ClpP/crotonase</fullName>
    </recommendedName>
</protein>
<dbReference type="Pfam" id="PF00378">
    <property type="entry name" value="ECH_1"/>
    <property type="match status" value="1"/>
</dbReference>
<dbReference type="STRING" id="47428.A0A284QUC2"/>
<evidence type="ECO:0008006" key="3">
    <source>
        <dbReference type="Google" id="ProtNLM"/>
    </source>
</evidence>
<proteinExistence type="predicted"/>
<reference evidence="2" key="1">
    <citation type="journal article" date="2017" name="Nat. Ecol. Evol.">
        <title>Genome expansion and lineage-specific genetic innovations in the forest pathogenic fungi Armillaria.</title>
        <authorList>
            <person name="Sipos G."/>
            <person name="Prasanna A.N."/>
            <person name="Walter M.C."/>
            <person name="O'Connor E."/>
            <person name="Balint B."/>
            <person name="Krizsan K."/>
            <person name="Kiss B."/>
            <person name="Hess J."/>
            <person name="Varga T."/>
            <person name="Slot J."/>
            <person name="Riley R."/>
            <person name="Boka B."/>
            <person name="Rigling D."/>
            <person name="Barry K."/>
            <person name="Lee J."/>
            <person name="Mihaltcheva S."/>
            <person name="LaButti K."/>
            <person name="Lipzen A."/>
            <person name="Waldron R."/>
            <person name="Moloney N.M."/>
            <person name="Sperisen C."/>
            <person name="Kredics L."/>
            <person name="Vagvoelgyi C."/>
            <person name="Patrignani A."/>
            <person name="Fitzpatrick D."/>
            <person name="Nagy I."/>
            <person name="Doyle S."/>
            <person name="Anderson J.B."/>
            <person name="Grigoriev I.V."/>
            <person name="Gueldener U."/>
            <person name="Muensterkoetter M."/>
            <person name="Nagy L.G."/>
        </authorList>
    </citation>
    <scope>NUCLEOTIDE SEQUENCE [LARGE SCALE GENOMIC DNA]</scope>
    <source>
        <strain evidence="2">C18/9</strain>
    </source>
</reference>
<dbReference type="GO" id="GO:0006635">
    <property type="term" value="P:fatty acid beta-oxidation"/>
    <property type="evidence" value="ECO:0007669"/>
    <property type="project" value="TreeGrafter"/>
</dbReference>
<dbReference type="OrthoDB" id="1696280at2759"/>
<gene>
    <name evidence="1" type="ORF">ARMOST_03359</name>
</gene>
<dbReference type="Gene3D" id="3.90.226.10">
    <property type="entry name" value="2-enoyl-CoA Hydratase, Chain A, domain 1"/>
    <property type="match status" value="1"/>
</dbReference>